<keyword evidence="2" id="KW-1003">Cell membrane</keyword>
<gene>
    <name evidence="10" type="ORF">CHILSU_LOCUS9834</name>
</gene>
<evidence type="ECO:0000256" key="4">
    <source>
        <dbReference type="ARBA" id="ARBA00022692"/>
    </source>
</evidence>
<keyword evidence="4" id="KW-0812">Transmembrane</keyword>
<evidence type="ECO:0000256" key="8">
    <source>
        <dbReference type="ARBA" id="ARBA00023170"/>
    </source>
</evidence>
<keyword evidence="5" id="KW-0552">Olfaction</keyword>
<evidence type="ECO:0000256" key="5">
    <source>
        <dbReference type="ARBA" id="ARBA00022725"/>
    </source>
</evidence>
<evidence type="ECO:0000256" key="6">
    <source>
        <dbReference type="ARBA" id="ARBA00022989"/>
    </source>
</evidence>
<keyword evidence="3" id="KW-0716">Sensory transduction</keyword>
<evidence type="ECO:0000313" key="11">
    <source>
        <dbReference type="Proteomes" id="UP001153292"/>
    </source>
</evidence>
<evidence type="ECO:0000256" key="3">
    <source>
        <dbReference type="ARBA" id="ARBA00022606"/>
    </source>
</evidence>
<evidence type="ECO:0000256" key="1">
    <source>
        <dbReference type="ARBA" id="ARBA00004651"/>
    </source>
</evidence>
<keyword evidence="6" id="KW-1133">Transmembrane helix</keyword>
<evidence type="ECO:0000313" key="10">
    <source>
        <dbReference type="EMBL" id="CAH0406460.1"/>
    </source>
</evidence>
<keyword evidence="7" id="KW-0472">Membrane</keyword>
<evidence type="ECO:0008006" key="12">
    <source>
        <dbReference type="Google" id="ProtNLM"/>
    </source>
</evidence>
<evidence type="ECO:0000256" key="7">
    <source>
        <dbReference type="ARBA" id="ARBA00023136"/>
    </source>
</evidence>
<evidence type="ECO:0000256" key="2">
    <source>
        <dbReference type="ARBA" id="ARBA00022475"/>
    </source>
</evidence>
<keyword evidence="9" id="KW-0807">Transducer</keyword>
<protein>
    <recommendedName>
        <fullName evidence="12">Odorant receptor</fullName>
    </recommendedName>
</protein>
<sequence>MIGHIMILINNIKNIEMPKTCHNIEGFKTQTNVTVELYDYEENEILRNKIVEIVNHHRFILRFVSDVSFLLGPALASTYLCHLISCCLLLIECSQLDPDALAQYGPITVIMFYQLFQISVLFELLGAKSEKLIDAVYELPWECMDVRNQRLLCFLLQRVQTPVQVTALGLTKVGVTPMVAILKTTYSLFAFLRSTV</sequence>
<dbReference type="PANTHER" id="PTHR21137:SF35">
    <property type="entry name" value="ODORANT RECEPTOR 19A-RELATED"/>
    <property type="match status" value="1"/>
</dbReference>
<dbReference type="EMBL" id="OU963899">
    <property type="protein sequence ID" value="CAH0406460.1"/>
    <property type="molecule type" value="Genomic_DNA"/>
</dbReference>
<keyword evidence="11" id="KW-1185">Reference proteome</keyword>
<reference evidence="10" key="1">
    <citation type="submission" date="2021-12" db="EMBL/GenBank/DDBJ databases">
        <authorList>
            <person name="King R."/>
        </authorList>
    </citation>
    <scope>NUCLEOTIDE SEQUENCE</scope>
</reference>
<keyword evidence="8" id="KW-0675">Receptor</keyword>
<accession>A0ABN8BEE4</accession>
<evidence type="ECO:0000256" key="9">
    <source>
        <dbReference type="ARBA" id="ARBA00023224"/>
    </source>
</evidence>
<dbReference type="InterPro" id="IPR004117">
    <property type="entry name" value="7tm6_olfct_rcpt"/>
</dbReference>
<proteinExistence type="predicted"/>
<organism evidence="10 11">
    <name type="scientific">Chilo suppressalis</name>
    <name type="common">Asiatic rice borer moth</name>
    <dbReference type="NCBI Taxonomy" id="168631"/>
    <lineage>
        <taxon>Eukaryota</taxon>
        <taxon>Metazoa</taxon>
        <taxon>Ecdysozoa</taxon>
        <taxon>Arthropoda</taxon>
        <taxon>Hexapoda</taxon>
        <taxon>Insecta</taxon>
        <taxon>Pterygota</taxon>
        <taxon>Neoptera</taxon>
        <taxon>Endopterygota</taxon>
        <taxon>Lepidoptera</taxon>
        <taxon>Glossata</taxon>
        <taxon>Ditrysia</taxon>
        <taxon>Pyraloidea</taxon>
        <taxon>Crambidae</taxon>
        <taxon>Crambinae</taxon>
        <taxon>Chilo</taxon>
    </lineage>
</organism>
<name>A0ABN8BEE4_CHISP</name>
<dbReference type="Pfam" id="PF02949">
    <property type="entry name" value="7tm_6"/>
    <property type="match status" value="1"/>
</dbReference>
<dbReference type="PANTHER" id="PTHR21137">
    <property type="entry name" value="ODORANT RECEPTOR"/>
    <property type="match status" value="1"/>
</dbReference>
<comment type="subcellular location">
    <subcellularLocation>
        <location evidence="1">Cell membrane</location>
        <topology evidence="1">Multi-pass membrane protein</topology>
    </subcellularLocation>
</comment>
<dbReference type="Proteomes" id="UP001153292">
    <property type="component" value="Chromosome 6"/>
</dbReference>